<feature type="transmembrane region" description="Helical" evidence="1">
    <location>
        <begin position="151"/>
        <end position="178"/>
    </location>
</feature>
<keyword evidence="1" id="KW-0472">Membrane</keyword>
<comment type="caution">
    <text evidence="3">The sequence shown here is derived from an EMBL/GenBank/DDBJ whole genome shotgun (WGS) entry which is preliminary data.</text>
</comment>
<evidence type="ECO:0000313" key="4">
    <source>
        <dbReference type="Proteomes" id="UP000431913"/>
    </source>
</evidence>
<protein>
    <submittedName>
        <fullName evidence="3">Zf-HC2 domain-containing protein</fullName>
    </submittedName>
</protein>
<gene>
    <name evidence="3" type="ORF">FYJ76_05735</name>
</gene>
<feature type="transmembrane region" description="Helical" evidence="1">
    <location>
        <begin position="100"/>
        <end position="118"/>
    </location>
</feature>
<reference evidence="3 4" key="1">
    <citation type="submission" date="2019-08" db="EMBL/GenBank/DDBJ databases">
        <title>In-depth cultivation of the pig gut microbiome towards novel bacterial diversity and tailored functional studies.</title>
        <authorList>
            <person name="Wylensek D."/>
            <person name="Hitch T.C.A."/>
            <person name="Clavel T."/>
        </authorList>
    </citation>
    <scope>NUCLEOTIDE SEQUENCE [LARGE SCALE GENOMIC DNA]</scope>
    <source>
        <strain evidence="3 4">WCA3-601-WT-6J</strain>
    </source>
</reference>
<accession>A0A6I2U5P6</accession>
<sequence length="192" mass="21259">MKTQTERGIRFDISCEVCRDLMPLVRDGVASADSEALVRAHTERCGGCRTMLESETPPEHSMPDDARVLRRLRWRLLAQSVLFALVGVLGALWLTSRAGGVYLAWWLPLVGAACYYVLRRRCWLVPAAAAAFVLLYFFIPNMQSLQWGSVVLYASMALAVAGPLAIGCAIAGLLHFAFGNRKEEKYADGKKH</sequence>
<feature type="transmembrane region" description="Helical" evidence="1">
    <location>
        <begin position="76"/>
        <end position="94"/>
    </location>
</feature>
<dbReference type="EMBL" id="VUNJ01000004">
    <property type="protein sequence ID" value="MST91443.1"/>
    <property type="molecule type" value="Genomic_DNA"/>
</dbReference>
<dbReference type="Pfam" id="PF13490">
    <property type="entry name" value="zf-HC2"/>
    <property type="match status" value="1"/>
</dbReference>
<evidence type="ECO:0000256" key="1">
    <source>
        <dbReference type="SAM" id="Phobius"/>
    </source>
</evidence>
<dbReference type="InterPro" id="IPR027383">
    <property type="entry name" value="Znf_put"/>
</dbReference>
<dbReference type="Proteomes" id="UP000431913">
    <property type="component" value="Unassembled WGS sequence"/>
</dbReference>
<feature type="transmembrane region" description="Helical" evidence="1">
    <location>
        <begin position="123"/>
        <end position="139"/>
    </location>
</feature>
<evidence type="ECO:0000259" key="2">
    <source>
        <dbReference type="Pfam" id="PF13490"/>
    </source>
</evidence>
<keyword evidence="1" id="KW-1133">Transmembrane helix</keyword>
<keyword evidence="1" id="KW-0812">Transmembrane</keyword>
<dbReference type="RefSeq" id="WP_055081112.1">
    <property type="nucleotide sequence ID" value="NZ_DBEXHX010000056.1"/>
</dbReference>
<organism evidence="3 4">
    <name type="scientific">Ruthenibacterium lactatiformans</name>
    <dbReference type="NCBI Taxonomy" id="1550024"/>
    <lineage>
        <taxon>Bacteria</taxon>
        <taxon>Bacillati</taxon>
        <taxon>Bacillota</taxon>
        <taxon>Clostridia</taxon>
        <taxon>Eubacteriales</taxon>
        <taxon>Oscillospiraceae</taxon>
        <taxon>Ruthenibacterium</taxon>
    </lineage>
</organism>
<evidence type="ECO:0000313" key="3">
    <source>
        <dbReference type="EMBL" id="MST91443.1"/>
    </source>
</evidence>
<dbReference type="AlphaFoldDB" id="A0A6I2U5P6"/>
<feature type="domain" description="Putative zinc-finger" evidence="2">
    <location>
        <begin position="15"/>
        <end position="49"/>
    </location>
</feature>
<name>A0A6I2U5P6_9FIRM</name>
<proteinExistence type="predicted"/>